<accession>A0ACC1QZY5</accession>
<keyword evidence="2" id="KW-1185">Reference proteome</keyword>
<protein>
    <submittedName>
        <fullName evidence="1">Uncharacterized protein</fullName>
    </submittedName>
</protein>
<reference evidence="1" key="1">
    <citation type="submission" date="2022-07" db="EMBL/GenBank/DDBJ databases">
        <title>Genome Sequence of Lecanicillium saksenae.</title>
        <authorList>
            <person name="Buettner E."/>
        </authorList>
    </citation>
    <scope>NUCLEOTIDE SEQUENCE</scope>
    <source>
        <strain evidence="1">VT-O1</strain>
    </source>
</reference>
<sequence>MIFSQSPIIFIACILGMAFLAILICFGFFISRHRSFLLKPADAEQGAGQTSMVEEQSPQQRHHPPVYCIDDIDCPPPSYQAVFTRPHAPSHREMRILRRRLEKLQRRRGSDTANDVPATPEMAIRDSEIRCLTQWIERLEMLREEEGEQDAGRLFSPHQTLRLVHSESQPVTLPTRSATMRGAPAIPGSTRLQRSATEPGLVQFARSRDVEPPPTPTYPPSSPTPGGLDIRFTELREQIMRRMGNRYSAER</sequence>
<evidence type="ECO:0000313" key="2">
    <source>
        <dbReference type="Proteomes" id="UP001148737"/>
    </source>
</evidence>
<gene>
    <name evidence="1" type="ORF">NLG97_g3282</name>
</gene>
<proteinExistence type="predicted"/>
<comment type="caution">
    <text evidence="1">The sequence shown here is derived from an EMBL/GenBank/DDBJ whole genome shotgun (WGS) entry which is preliminary data.</text>
</comment>
<organism evidence="1 2">
    <name type="scientific">Lecanicillium saksenae</name>
    <dbReference type="NCBI Taxonomy" id="468837"/>
    <lineage>
        <taxon>Eukaryota</taxon>
        <taxon>Fungi</taxon>
        <taxon>Dikarya</taxon>
        <taxon>Ascomycota</taxon>
        <taxon>Pezizomycotina</taxon>
        <taxon>Sordariomycetes</taxon>
        <taxon>Hypocreomycetidae</taxon>
        <taxon>Hypocreales</taxon>
        <taxon>Cordycipitaceae</taxon>
        <taxon>Lecanicillium</taxon>
    </lineage>
</organism>
<evidence type="ECO:0000313" key="1">
    <source>
        <dbReference type="EMBL" id="KAJ3495602.1"/>
    </source>
</evidence>
<dbReference type="EMBL" id="JANAKD010000263">
    <property type="protein sequence ID" value="KAJ3495602.1"/>
    <property type="molecule type" value="Genomic_DNA"/>
</dbReference>
<dbReference type="Proteomes" id="UP001148737">
    <property type="component" value="Unassembled WGS sequence"/>
</dbReference>
<name>A0ACC1QZY5_9HYPO</name>